<protein>
    <submittedName>
        <fullName evidence="2">Uncharacterized protein</fullName>
    </submittedName>
</protein>
<feature type="compositionally biased region" description="Basic residues" evidence="1">
    <location>
        <begin position="269"/>
        <end position="300"/>
    </location>
</feature>
<sequence length="300" mass="32480">MISSGNGHAYAKPSGVSSARARQLRDSHTTASMRSATARESTRHTARSVMAPGKWDQTIYHHTHPPPPKANRAHNRRSATPLNGRRTKGPQDKRAAGRKGRGAVSMCGSAATCHNKPASAEPQYPPPRRRPAPRRRPTPPPPPQAPAPARPTGPLAHARRTTARPTAPATPAAPARGTPAPAEAASAWAWTSVPPSSARDAPAASPCRRPSHPSAASPSRTASRAWRPTPKERPTGTRKSPARRRGSACRARPGTPYRPRPSPRNPRPASHHRSARRTARARAPARRPRRSYSRWPRRRP</sequence>
<feature type="compositionally biased region" description="Low complexity" evidence="1">
    <location>
        <begin position="163"/>
        <end position="228"/>
    </location>
</feature>
<comment type="caution">
    <text evidence="2">The sequence shown here is derived from an EMBL/GenBank/DDBJ whole genome shotgun (WGS) entry which is preliminary data.</text>
</comment>
<keyword evidence="3" id="KW-1185">Reference proteome</keyword>
<dbReference type="Proteomes" id="UP000010411">
    <property type="component" value="Unassembled WGS sequence"/>
</dbReference>
<accession>L1KPX5</accession>
<feature type="compositionally biased region" description="Polar residues" evidence="1">
    <location>
        <begin position="29"/>
        <end position="39"/>
    </location>
</feature>
<feature type="compositionally biased region" description="Basic residues" evidence="1">
    <location>
        <begin position="127"/>
        <end position="137"/>
    </location>
</feature>
<dbReference type="AlphaFoldDB" id="L1KPX5"/>
<gene>
    <name evidence="2" type="ORF">STRIP9103_04508</name>
</gene>
<feature type="compositionally biased region" description="Pro residues" evidence="1">
    <location>
        <begin position="256"/>
        <end position="266"/>
    </location>
</feature>
<reference evidence="2 3" key="1">
    <citation type="submission" date="2012-11" db="EMBL/GenBank/DDBJ databases">
        <authorList>
            <person name="Huguet-Tapia J.C."/>
            <person name="Durkin A.S."/>
            <person name="Pettis G.S."/>
            <person name="Badger J.H."/>
        </authorList>
    </citation>
    <scope>NUCLEOTIDE SEQUENCE [LARGE SCALE GENOMIC DNA]</scope>
    <source>
        <strain evidence="2 3">91-03</strain>
    </source>
</reference>
<evidence type="ECO:0000313" key="3">
    <source>
        <dbReference type="Proteomes" id="UP000010411"/>
    </source>
</evidence>
<organism evidence="2 3">
    <name type="scientific">Streptomyces ipomoeae 91-03</name>
    <dbReference type="NCBI Taxonomy" id="698759"/>
    <lineage>
        <taxon>Bacteria</taxon>
        <taxon>Bacillati</taxon>
        <taxon>Actinomycetota</taxon>
        <taxon>Actinomycetes</taxon>
        <taxon>Kitasatosporales</taxon>
        <taxon>Streptomycetaceae</taxon>
        <taxon>Streptomyces</taxon>
    </lineage>
</organism>
<proteinExistence type="predicted"/>
<dbReference type="EMBL" id="AEJC01000501">
    <property type="protein sequence ID" value="EKX62614.1"/>
    <property type="molecule type" value="Genomic_DNA"/>
</dbReference>
<name>L1KPX5_9ACTN</name>
<feature type="compositionally biased region" description="Pro residues" evidence="1">
    <location>
        <begin position="138"/>
        <end position="151"/>
    </location>
</feature>
<evidence type="ECO:0000256" key="1">
    <source>
        <dbReference type="SAM" id="MobiDB-lite"/>
    </source>
</evidence>
<feature type="region of interest" description="Disordered" evidence="1">
    <location>
        <begin position="1"/>
        <end position="300"/>
    </location>
</feature>
<dbReference type="PATRIC" id="fig|698759.3.peg.6690"/>
<evidence type="ECO:0000313" key="2">
    <source>
        <dbReference type="EMBL" id="EKX62614.1"/>
    </source>
</evidence>